<dbReference type="EC" id="6.3.3.2" evidence="5"/>
<keyword evidence="2 4" id="KW-0547">Nucleotide-binding</keyword>
<dbReference type="GO" id="GO:0005524">
    <property type="term" value="F:ATP binding"/>
    <property type="evidence" value="ECO:0007669"/>
    <property type="project" value="UniProtKB-KW"/>
</dbReference>
<feature type="binding site" evidence="4">
    <location>
        <position position="59"/>
    </location>
    <ligand>
        <name>substrate</name>
    </ligand>
</feature>
<evidence type="ECO:0000256" key="2">
    <source>
        <dbReference type="ARBA" id="ARBA00022741"/>
    </source>
</evidence>
<feature type="binding site" evidence="4">
    <location>
        <begin position="142"/>
        <end position="150"/>
    </location>
    <ligand>
        <name>ATP</name>
        <dbReference type="ChEBI" id="CHEBI:30616"/>
    </ligand>
</feature>
<keyword evidence="7" id="KW-1185">Reference proteome</keyword>
<evidence type="ECO:0000256" key="1">
    <source>
        <dbReference type="ARBA" id="ARBA00010638"/>
    </source>
</evidence>
<proteinExistence type="inferred from homology"/>
<comment type="catalytic activity">
    <reaction evidence="5">
        <text>(6S)-5-formyl-5,6,7,8-tetrahydrofolate + ATP = (6R)-5,10-methenyltetrahydrofolate + ADP + phosphate</text>
        <dbReference type="Rhea" id="RHEA:10488"/>
        <dbReference type="ChEBI" id="CHEBI:30616"/>
        <dbReference type="ChEBI" id="CHEBI:43474"/>
        <dbReference type="ChEBI" id="CHEBI:57455"/>
        <dbReference type="ChEBI" id="CHEBI:57457"/>
        <dbReference type="ChEBI" id="CHEBI:456216"/>
        <dbReference type="EC" id="6.3.3.2"/>
    </reaction>
</comment>
<accession>A0A1H6FAA9</accession>
<sequence>MNPAKQRVFFVMNQALRQQLRQQRRMLSPHQQKSHAQHLARHLGHHPRFLRSQHIACYLANDGELDLKPLINKLWGMGKSCYLPVLQAHRQALWFCPYTPDSVMQKNHFGILEPQNRTAMRPPWALDMVLMPLVGFDAMGNRLGMGGGFYDRSFAYLQRNTYYQQPTLVGVAHQLQQVGTLQGNFWDVPMRLFATEKGVFDCT</sequence>
<evidence type="ECO:0000256" key="4">
    <source>
        <dbReference type="PIRSR" id="PIRSR006806-1"/>
    </source>
</evidence>
<dbReference type="InterPro" id="IPR002698">
    <property type="entry name" value="FTHF_cligase"/>
</dbReference>
<dbReference type="GO" id="GO:0046872">
    <property type="term" value="F:metal ion binding"/>
    <property type="evidence" value="ECO:0007669"/>
    <property type="project" value="UniProtKB-KW"/>
</dbReference>
<evidence type="ECO:0000313" key="7">
    <source>
        <dbReference type="Proteomes" id="UP000236724"/>
    </source>
</evidence>
<dbReference type="Proteomes" id="UP000236724">
    <property type="component" value="Unassembled WGS sequence"/>
</dbReference>
<comment type="cofactor">
    <cofactor evidence="5">
        <name>Mg(2+)</name>
        <dbReference type="ChEBI" id="CHEBI:18420"/>
    </cofactor>
</comment>
<dbReference type="PANTHER" id="PTHR23407">
    <property type="entry name" value="ATPASE INHIBITOR/5-FORMYLTETRAHYDROFOLATE CYCLO-LIGASE"/>
    <property type="match status" value="1"/>
</dbReference>
<dbReference type="NCBIfam" id="TIGR02727">
    <property type="entry name" value="MTHFS_bact"/>
    <property type="match status" value="1"/>
</dbReference>
<protein>
    <recommendedName>
        <fullName evidence="5">5-formyltetrahydrofolate cyclo-ligase</fullName>
        <ecNumber evidence="5">6.3.3.2</ecNumber>
    </recommendedName>
</protein>
<keyword evidence="5" id="KW-0479">Metal-binding</keyword>
<dbReference type="GO" id="GO:0035999">
    <property type="term" value="P:tetrahydrofolate interconversion"/>
    <property type="evidence" value="ECO:0007669"/>
    <property type="project" value="TreeGrafter"/>
</dbReference>
<comment type="similarity">
    <text evidence="1 5">Belongs to the 5-formyltetrahydrofolate cyclo-ligase family.</text>
</comment>
<dbReference type="InterPro" id="IPR024185">
    <property type="entry name" value="FTHF_cligase-like_sf"/>
</dbReference>
<reference evidence="6 7" key="1">
    <citation type="submission" date="2016-10" db="EMBL/GenBank/DDBJ databases">
        <authorList>
            <person name="de Groot N.N."/>
        </authorList>
    </citation>
    <scope>NUCLEOTIDE SEQUENCE [LARGE SCALE GENOMIC DNA]</scope>
    <source>
        <strain evidence="6">MBHS1</strain>
    </source>
</reference>
<evidence type="ECO:0000313" key="6">
    <source>
        <dbReference type="EMBL" id="SEH07028.1"/>
    </source>
</evidence>
<dbReference type="AlphaFoldDB" id="A0A1H6FAA9"/>
<dbReference type="PANTHER" id="PTHR23407:SF1">
    <property type="entry name" value="5-FORMYLTETRAHYDROFOLATE CYCLO-LIGASE"/>
    <property type="match status" value="1"/>
</dbReference>
<feature type="binding site" evidence="4">
    <location>
        <position position="64"/>
    </location>
    <ligand>
        <name>substrate</name>
    </ligand>
</feature>
<keyword evidence="6" id="KW-0436">Ligase</keyword>
<dbReference type="InterPro" id="IPR037171">
    <property type="entry name" value="NagB/RpiA_transferase-like"/>
</dbReference>
<dbReference type="Pfam" id="PF01812">
    <property type="entry name" value="5-FTHF_cyc-lig"/>
    <property type="match status" value="1"/>
</dbReference>
<organism evidence="6 7">
    <name type="scientific">Candidatus Venteria ishoeyi</name>
    <dbReference type="NCBI Taxonomy" id="1899563"/>
    <lineage>
        <taxon>Bacteria</taxon>
        <taxon>Pseudomonadati</taxon>
        <taxon>Pseudomonadota</taxon>
        <taxon>Gammaproteobacteria</taxon>
        <taxon>Thiotrichales</taxon>
        <taxon>Thiotrichaceae</taxon>
        <taxon>Venteria</taxon>
    </lineage>
</organism>
<evidence type="ECO:0000256" key="5">
    <source>
        <dbReference type="RuleBase" id="RU361279"/>
    </source>
</evidence>
<keyword evidence="3 4" id="KW-0067">ATP-binding</keyword>
<evidence type="ECO:0000256" key="3">
    <source>
        <dbReference type="ARBA" id="ARBA00022840"/>
    </source>
</evidence>
<keyword evidence="5" id="KW-0460">Magnesium</keyword>
<name>A0A1H6FAA9_9GAMM</name>
<dbReference type="EMBL" id="FMSV02000512">
    <property type="protein sequence ID" value="SEH07028.1"/>
    <property type="molecule type" value="Genomic_DNA"/>
</dbReference>
<dbReference type="Gene3D" id="3.40.50.10420">
    <property type="entry name" value="NagB/RpiA/CoA transferase-like"/>
    <property type="match status" value="1"/>
</dbReference>
<dbReference type="SUPFAM" id="SSF100950">
    <property type="entry name" value="NagB/RpiA/CoA transferase-like"/>
    <property type="match status" value="1"/>
</dbReference>
<dbReference type="GO" id="GO:0009396">
    <property type="term" value="P:folic acid-containing compound biosynthetic process"/>
    <property type="evidence" value="ECO:0007669"/>
    <property type="project" value="TreeGrafter"/>
</dbReference>
<gene>
    <name evidence="6" type="ORF">MBHS_02894</name>
</gene>
<dbReference type="GO" id="GO:0030272">
    <property type="term" value="F:5-formyltetrahydrofolate cyclo-ligase activity"/>
    <property type="evidence" value="ECO:0007669"/>
    <property type="project" value="UniProtKB-EC"/>
</dbReference>
<dbReference type="PIRSF" id="PIRSF006806">
    <property type="entry name" value="FTHF_cligase"/>
    <property type="match status" value="1"/>
</dbReference>